<protein>
    <recommendedName>
        <fullName evidence="4">DUF2799 domain-containing protein</fullName>
    </recommendedName>
</protein>
<organism evidence="2 3">
    <name type="scientific">Photobacterium frigidiphilum</name>
    <dbReference type="NCBI Taxonomy" id="264736"/>
    <lineage>
        <taxon>Bacteria</taxon>
        <taxon>Pseudomonadati</taxon>
        <taxon>Pseudomonadota</taxon>
        <taxon>Gammaproteobacteria</taxon>
        <taxon>Vibrionales</taxon>
        <taxon>Vibrionaceae</taxon>
        <taxon>Photobacterium</taxon>
    </lineage>
</organism>
<reference evidence="2 3" key="1">
    <citation type="submission" date="2018-01" db="EMBL/GenBank/DDBJ databases">
        <title>Whole genome sequencing of Histamine producing bacteria.</title>
        <authorList>
            <person name="Butler K."/>
        </authorList>
    </citation>
    <scope>NUCLEOTIDE SEQUENCE [LARGE SCALE GENOMIC DNA]</scope>
    <source>
        <strain evidence="2 3">JCM 12947</strain>
    </source>
</reference>
<dbReference type="Pfam" id="PF10973">
    <property type="entry name" value="DUF2799"/>
    <property type="match status" value="1"/>
</dbReference>
<evidence type="ECO:0000313" key="2">
    <source>
        <dbReference type="EMBL" id="PSU45689.1"/>
    </source>
</evidence>
<evidence type="ECO:0008006" key="4">
    <source>
        <dbReference type="Google" id="ProtNLM"/>
    </source>
</evidence>
<dbReference type="Proteomes" id="UP000240987">
    <property type="component" value="Unassembled WGS sequence"/>
</dbReference>
<keyword evidence="3" id="KW-1185">Reference proteome</keyword>
<feature type="chain" id="PRO_5015724369" description="DUF2799 domain-containing protein" evidence="1">
    <location>
        <begin position="18"/>
        <end position="111"/>
    </location>
</feature>
<comment type="caution">
    <text evidence="2">The sequence shown here is derived from an EMBL/GenBank/DDBJ whole genome shotgun (WGS) entry which is preliminary data.</text>
</comment>
<proteinExistence type="predicted"/>
<sequence length="111" mass="12636">MVRLMVFIVLIILSGCAAQYEADLSENKEWQQLGTYHGEQGYRELNEKKLNNLGALSETEYESYRAGYLKGRFDYCSGRKTVTTVINQGYPDDCATPKQGRSSYSVIERGY</sequence>
<keyword evidence="1" id="KW-0732">Signal</keyword>
<name>A0A2T3JA48_9GAMM</name>
<dbReference type="OrthoDB" id="5824326at2"/>
<feature type="signal peptide" evidence="1">
    <location>
        <begin position="1"/>
        <end position="17"/>
    </location>
</feature>
<dbReference type="EMBL" id="PYMJ01000028">
    <property type="protein sequence ID" value="PSU45689.1"/>
    <property type="molecule type" value="Genomic_DNA"/>
</dbReference>
<gene>
    <name evidence="2" type="ORF">C9J12_21820</name>
</gene>
<evidence type="ECO:0000313" key="3">
    <source>
        <dbReference type="Proteomes" id="UP000240987"/>
    </source>
</evidence>
<dbReference type="AlphaFoldDB" id="A0A2T3JA48"/>
<dbReference type="PROSITE" id="PS51257">
    <property type="entry name" value="PROKAR_LIPOPROTEIN"/>
    <property type="match status" value="1"/>
</dbReference>
<accession>A0A2T3JA48</accession>
<evidence type="ECO:0000256" key="1">
    <source>
        <dbReference type="SAM" id="SignalP"/>
    </source>
</evidence>
<dbReference type="InterPro" id="IPR021242">
    <property type="entry name" value="DUF2799"/>
</dbReference>